<organism evidence="6 7">
    <name type="scientific">Iphiclides podalirius</name>
    <name type="common">scarce swallowtail</name>
    <dbReference type="NCBI Taxonomy" id="110791"/>
    <lineage>
        <taxon>Eukaryota</taxon>
        <taxon>Metazoa</taxon>
        <taxon>Ecdysozoa</taxon>
        <taxon>Arthropoda</taxon>
        <taxon>Hexapoda</taxon>
        <taxon>Insecta</taxon>
        <taxon>Pterygota</taxon>
        <taxon>Neoptera</taxon>
        <taxon>Endopterygota</taxon>
        <taxon>Lepidoptera</taxon>
        <taxon>Glossata</taxon>
        <taxon>Ditrysia</taxon>
        <taxon>Papilionoidea</taxon>
        <taxon>Papilionidae</taxon>
        <taxon>Papilioninae</taxon>
        <taxon>Iphiclides</taxon>
    </lineage>
</organism>
<reference evidence="6" key="1">
    <citation type="submission" date="2022-03" db="EMBL/GenBank/DDBJ databases">
        <authorList>
            <person name="Martin H S."/>
        </authorList>
    </citation>
    <scope>NUCLEOTIDE SEQUENCE</scope>
</reference>
<dbReference type="PROSITE" id="PS50178">
    <property type="entry name" value="ZF_FYVE"/>
    <property type="match status" value="1"/>
</dbReference>
<sequence length="236" mass="26819">MSCNTCSRSFSLFLPEKGCPSCGFSYCSKCLNKKVFVAKLNTEKKVCAKCSRNKSDEANTIQPPDVFYRHLAKINDSPSTSKETLDFEKVIRERLQKLKEDNLVKVKVSDDELNDRLQNLKGKVPHTSDVELYTRLAKVKGVPIDILNKKPVLPPPDLRTEQEQADDLLKQYMEQSQIDTNYTDGFEDSINNIETRLQKLKCGHTSTTTSISQHSVENIESEDEETVVNKIIEKVD</sequence>
<protein>
    <recommendedName>
        <fullName evidence="5">FYVE-type domain-containing protein</fullName>
    </recommendedName>
</protein>
<keyword evidence="7" id="KW-1185">Reference proteome</keyword>
<evidence type="ECO:0000256" key="4">
    <source>
        <dbReference type="PROSITE-ProRule" id="PRU00091"/>
    </source>
</evidence>
<keyword evidence="2 4" id="KW-0863">Zinc-finger</keyword>
<dbReference type="InterPro" id="IPR013083">
    <property type="entry name" value="Znf_RING/FYVE/PHD"/>
</dbReference>
<evidence type="ECO:0000256" key="3">
    <source>
        <dbReference type="ARBA" id="ARBA00022833"/>
    </source>
</evidence>
<evidence type="ECO:0000256" key="2">
    <source>
        <dbReference type="ARBA" id="ARBA00022771"/>
    </source>
</evidence>
<dbReference type="PANTHER" id="PTHR46603:SF1">
    <property type="entry name" value="ABSCISSION_NOCUT CHECKPOINT REGULATOR"/>
    <property type="match status" value="1"/>
</dbReference>
<accession>A0ABN8I4T7</accession>
<feature type="non-terminal residue" evidence="6">
    <location>
        <position position="1"/>
    </location>
</feature>
<dbReference type="Proteomes" id="UP000837857">
    <property type="component" value="Chromosome 16"/>
</dbReference>
<dbReference type="InterPro" id="IPR017455">
    <property type="entry name" value="Znf_FYVE-rel"/>
</dbReference>
<dbReference type="SUPFAM" id="SSF57903">
    <property type="entry name" value="FYVE/PHD zinc finger"/>
    <property type="match status" value="1"/>
</dbReference>
<evidence type="ECO:0000256" key="1">
    <source>
        <dbReference type="ARBA" id="ARBA00022723"/>
    </source>
</evidence>
<dbReference type="InterPro" id="IPR011011">
    <property type="entry name" value="Znf_FYVE_PHD"/>
</dbReference>
<dbReference type="EMBL" id="OW152828">
    <property type="protein sequence ID" value="CAH2045243.1"/>
    <property type="molecule type" value="Genomic_DNA"/>
</dbReference>
<feature type="domain" description="FYVE-type" evidence="5">
    <location>
        <begin position="1"/>
        <end position="55"/>
    </location>
</feature>
<evidence type="ECO:0000313" key="6">
    <source>
        <dbReference type="EMBL" id="CAH2045243.1"/>
    </source>
</evidence>
<gene>
    <name evidence="6" type="ORF">IPOD504_LOCUS4991</name>
</gene>
<keyword evidence="1" id="KW-0479">Metal-binding</keyword>
<evidence type="ECO:0000313" key="7">
    <source>
        <dbReference type="Proteomes" id="UP000837857"/>
    </source>
</evidence>
<name>A0ABN8I4T7_9NEOP</name>
<proteinExistence type="predicted"/>
<evidence type="ECO:0000259" key="5">
    <source>
        <dbReference type="PROSITE" id="PS50178"/>
    </source>
</evidence>
<dbReference type="CDD" id="cd00065">
    <property type="entry name" value="FYVE_like_SF"/>
    <property type="match status" value="1"/>
</dbReference>
<keyword evidence="3" id="KW-0862">Zinc</keyword>
<dbReference type="Gene3D" id="3.30.40.10">
    <property type="entry name" value="Zinc/RING finger domain, C3HC4 (zinc finger)"/>
    <property type="match status" value="1"/>
</dbReference>
<dbReference type="PANTHER" id="PTHR46603">
    <property type="entry name" value="ABSCISSION/NOCUT CHECKPOINT REGULATOR"/>
    <property type="match status" value="1"/>
</dbReference>